<dbReference type="PANTHER" id="PTHR23407:SF1">
    <property type="entry name" value="5-FORMYLTETRAHYDROFOLATE CYCLO-LIGASE"/>
    <property type="match status" value="1"/>
</dbReference>
<keyword evidence="7" id="KW-1185">Reference proteome</keyword>
<comment type="similarity">
    <text evidence="1 5">Belongs to the 5-formyltetrahydrofolate cyclo-ligase family.</text>
</comment>
<dbReference type="SUPFAM" id="SSF100950">
    <property type="entry name" value="NagB/RpiA/CoA transferase-like"/>
    <property type="match status" value="1"/>
</dbReference>
<dbReference type="GO" id="GO:0005524">
    <property type="term" value="F:ATP binding"/>
    <property type="evidence" value="ECO:0007669"/>
    <property type="project" value="UniProtKB-KW"/>
</dbReference>
<keyword evidence="6" id="KW-0436">Ligase</keyword>
<dbReference type="InterPro" id="IPR037171">
    <property type="entry name" value="NagB/RpiA_transferase-like"/>
</dbReference>
<dbReference type="GO" id="GO:0035999">
    <property type="term" value="P:tetrahydrofolate interconversion"/>
    <property type="evidence" value="ECO:0007669"/>
    <property type="project" value="TreeGrafter"/>
</dbReference>
<dbReference type="GO" id="GO:0030272">
    <property type="term" value="F:5-formyltetrahydrofolate cyclo-ligase activity"/>
    <property type="evidence" value="ECO:0007669"/>
    <property type="project" value="UniProtKB-EC"/>
</dbReference>
<evidence type="ECO:0000256" key="3">
    <source>
        <dbReference type="ARBA" id="ARBA00022840"/>
    </source>
</evidence>
<dbReference type="AlphaFoldDB" id="A0A7W0CAV7"/>
<evidence type="ECO:0000256" key="5">
    <source>
        <dbReference type="RuleBase" id="RU361279"/>
    </source>
</evidence>
<keyword evidence="3 4" id="KW-0067">ATP-binding</keyword>
<sequence>MEDVKDKKLALRRETRERITSLNSRELAQKQARIEEQLLEFANFQESEIVLFYLSRGVEIDLSRIIEACPRLGKEVVLPLFDQKKQTGCRLLKITGMETEIKAASGHDFEPDPDQCKPVSFDNIDIALIPGVAFDEKGGRLGDGSGRYDRLMPLLPNTARKVGLALENQVYGVLPMESHDKAVDIIITENRIIYKI</sequence>
<keyword evidence="5" id="KW-0460">Magnesium</keyword>
<gene>
    <name evidence="6" type="ORF">HNR65_002624</name>
</gene>
<reference evidence="6 7" key="1">
    <citation type="submission" date="2020-07" db="EMBL/GenBank/DDBJ databases">
        <title>Genomic Encyclopedia of Type Strains, Phase IV (KMG-IV): sequencing the most valuable type-strain genomes for metagenomic binning, comparative biology and taxonomic classification.</title>
        <authorList>
            <person name="Goeker M."/>
        </authorList>
    </citation>
    <scope>NUCLEOTIDE SEQUENCE [LARGE SCALE GENOMIC DNA]</scope>
    <source>
        <strain evidence="6 7">DSM 17721</strain>
    </source>
</reference>
<dbReference type="PIRSF" id="PIRSF006806">
    <property type="entry name" value="FTHF_cligase"/>
    <property type="match status" value="1"/>
</dbReference>
<evidence type="ECO:0000256" key="4">
    <source>
        <dbReference type="PIRSR" id="PIRSR006806-1"/>
    </source>
</evidence>
<dbReference type="GO" id="GO:0046872">
    <property type="term" value="F:metal ion binding"/>
    <property type="evidence" value="ECO:0007669"/>
    <property type="project" value="UniProtKB-KW"/>
</dbReference>
<dbReference type="NCBIfam" id="TIGR02727">
    <property type="entry name" value="MTHFS_bact"/>
    <property type="match status" value="1"/>
</dbReference>
<dbReference type="Pfam" id="PF01812">
    <property type="entry name" value="5-FTHF_cyc-lig"/>
    <property type="match status" value="1"/>
</dbReference>
<protein>
    <recommendedName>
        <fullName evidence="5">5-formyltetrahydrofolate cyclo-ligase</fullName>
        <ecNumber evidence="5">6.3.3.2</ecNumber>
    </recommendedName>
</protein>
<feature type="binding site" evidence="4">
    <location>
        <position position="59"/>
    </location>
    <ligand>
        <name>substrate</name>
    </ligand>
</feature>
<dbReference type="GO" id="GO:0009396">
    <property type="term" value="P:folic acid-containing compound biosynthetic process"/>
    <property type="evidence" value="ECO:0007669"/>
    <property type="project" value="TreeGrafter"/>
</dbReference>
<dbReference type="Gene3D" id="3.40.50.10420">
    <property type="entry name" value="NagB/RpiA/CoA transferase-like"/>
    <property type="match status" value="1"/>
</dbReference>
<feature type="binding site" evidence="4">
    <location>
        <begin position="8"/>
        <end position="12"/>
    </location>
    <ligand>
        <name>ATP</name>
        <dbReference type="ChEBI" id="CHEBI:30616"/>
    </ligand>
</feature>
<evidence type="ECO:0000256" key="2">
    <source>
        <dbReference type="ARBA" id="ARBA00022741"/>
    </source>
</evidence>
<evidence type="ECO:0000313" key="6">
    <source>
        <dbReference type="EMBL" id="MBA2882282.1"/>
    </source>
</evidence>
<dbReference type="EC" id="6.3.3.2" evidence="5"/>
<accession>A0A7W0CAV7</accession>
<keyword evidence="2 4" id="KW-0547">Nucleotide-binding</keyword>
<dbReference type="EMBL" id="JACDUS010000008">
    <property type="protein sequence ID" value="MBA2882282.1"/>
    <property type="molecule type" value="Genomic_DNA"/>
</dbReference>
<dbReference type="InterPro" id="IPR024185">
    <property type="entry name" value="FTHF_cligase-like_sf"/>
</dbReference>
<evidence type="ECO:0000256" key="1">
    <source>
        <dbReference type="ARBA" id="ARBA00010638"/>
    </source>
</evidence>
<organism evidence="6 7">
    <name type="scientific">Desulfosalsimonas propionicica</name>
    <dbReference type="NCBI Taxonomy" id="332175"/>
    <lineage>
        <taxon>Bacteria</taxon>
        <taxon>Pseudomonadati</taxon>
        <taxon>Thermodesulfobacteriota</taxon>
        <taxon>Desulfobacteria</taxon>
        <taxon>Desulfobacterales</taxon>
        <taxon>Desulfosalsimonadaceae</taxon>
        <taxon>Desulfosalsimonas</taxon>
    </lineage>
</organism>
<dbReference type="PANTHER" id="PTHR23407">
    <property type="entry name" value="ATPASE INHIBITOR/5-FORMYLTETRAHYDROFOLATE CYCLO-LIGASE"/>
    <property type="match status" value="1"/>
</dbReference>
<dbReference type="Proteomes" id="UP000525298">
    <property type="component" value="Unassembled WGS sequence"/>
</dbReference>
<comment type="caution">
    <text evidence="6">The sequence shown here is derived from an EMBL/GenBank/DDBJ whole genome shotgun (WGS) entry which is preliminary data.</text>
</comment>
<comment type="cofactor">
    <cofactor evidence="5">
        <name>Mg(2+)</name>
        <dbReference type="ChEBI" id="CHEBI:18420"/>
    </cofactor>
</comment>
<feature type="binding site" evidence="4">
    <location>
        <begin position="140"/>
        <end position="148"/>
    </location>
    <ligand>
        <name>ATP</name>
        <dbReference type="ChEBI" id="CHEBI:30616"/>
    </ligand>
</feature>
<feature type="binding site" evidence="4">
    <location>
        <position position="54"/>
    </location>
    <ligand>
        <name>substrate</name>
    </ligand>
</feature>
<comment type="catalytic activity">
    <reaction evidence="5">
        <text>(6S)-5-formyl-5,6,7,8-tetrahydrofolate + ATP = (6R)-5,10-methenyltetrahydrofolate + ADP + phosphate</text>
        <dbReference type="Rhea" id="RHEA:10488"/>
        <dbReference type="ChEBI" id="CHEBI:30616"/>
        <dbReference type="ChEBI" id="CHEBI:43474"/>
        <dbReference type="ChEBI" id="CHEBI:57455"/>
        <dbReference type="ChEBI" id="CHEBI:57457"/>
        <dbReference type="ChEBI" id="CHEBI:456216"/>
        <dbReference type="EC" id="6.3.3.2"/>
    </reaction>
</comment>
<keyword evidence="5" id="KW-0479">Metal-binding</keyword>
<dbReference type="InterPro" id="IPR002698">
    <property type="entry name" value="FTHF_cligase"/>
</dbReference>
<dbReference type="RefSeq" id="WP_181551922.1">
    <property type="nucleotide sequence ID" value="NZ_JACDUS010000008.1"/>
</dbReference>
<evidence type="ECO:0000313" key="7">
    <source>
        <dbReference type="Proteomes" id="UP000525298"/>
    </source>
</evidence>
<name>A0A7W0CAV7_9BACT</name>
<proteinExistence type="inferred from homology"/>